<dbReference type="GeneID" id="30025486"/>
<gene>
    <name evidence="4" type="ORF">ISF_09194</name>
</gene>
<protein>
    <submittedName>
        <fullName evidence="4">Fungal transcriptional regulatory protein</fullName>
    </submittedName>
</protein>
<dbReference type="CDD" id="cd00067">
    <property type="entry name" value="GAL4"/>
    <property type="match status" value="1"/>
</dbReference>
<dbReference type="GO" id="GO:0045944">
    <property type="term" value="P:positive regulation of transcription by RNA polymerase II"/>
    <property type="evidence" value="ECO:0007669"/>
    <property type="project" value="TreeGrafter"/>
</dbReference>
<dbReference type="GO" id="GO:0000981">
    <property type="term" value="F:DNA-binding transcription factor activity, RNA polymerase II-specific"/>
    <property type="evidence" value="ECO:0007669"/>
    <property type="project" value="InterPro"/>
</dbReference>
<comment type="caution">
    <text evidence="4">The sequence shown here is derived from an EMBL/GenBank/DDBJ whole genome shotgun (WGS) entry which is preliminary data.</text>
</comment>
<dbReference type="GO" id="GO:0008270">
    <property type="term" value="F:zinc ion binding"/>
    <property type="evidence" value="ECO:0007669"/>
    <property type="project" value="InterPro"/>
</dbReference>
<organism evidence="4 5">
    <name type="scientific">Cordyceps fumosorosea (strain ARSEF 2679)</name>
    <name type="common">Isaria fumosorosea</name>
    <dbReference type="NCBI Taxonomy" id="1081104"/>
    <lineage>
        <taxon>Eukaryota</taxon>
        <taxon>Fungi</taxon>
        <taxon>Dikarya</taxon>
        <taxon>Ascomycota</taxon>
        <taxon>Pezizomycotina</taxon>
        <taxon>Sordariomycetes</taxon>
        <taxon>Hypocreomycetidae</taxon>
        <taxon>Hypocreales</taxon>
        <taxon>Cordycipitaceae</taxon>
        <taxon>Cordyceps</taxon>
    </lineage>
</organism>
<reference evidence="4 5" key="1">
    <citation type="journal article" date="2016" name="Genome Biol. Evol.">
        <title>Divergent and convergent evolution of fungal pathogenicity.</title>
        <authorList>
            <person name="Shang Y."/>
            <person name="Xiao G."/>
            <person name="Zheng P."/>
            <person name="Cen K."/>
            <person name="Zhan S."/>
            <person name="Wang C."/>
        </authorList>
    </citation>
    <scope>NUCLEOTIDE SEQUENCE [LARGE SCALE GENOMIC DNA]</scope>
    <source>
        <strain evidence="4 5">ARSEF 2679</strain>
    </source>
</reference>
<evidence type="ECO:0000313" key="5">
    <source>
        <dbReference type="Proteomes" id="UP000076744"/>
    </source>
</evidence>
<evidence type="ECO:0000256" key="2">
    <source>
        <dbReference type="SAM" id="MobiDB-lite"/>
    </source>
</evidence>
<evidence type="ECO:0000259" key="3">
    <source>
        <dbReference type="SMART" id="SM00066"/>
    </source>
</evidence>
<dbReference type="PANTHER" id="PTHR37534">
    <property type="entry name" value="TRANSCRIPTIONAL ACTIVATOR PROTEIN UGA3"/>
    <property type="match status" value="1"/>
</dbReference>
<dbReference type="AlphaFoldDB" id="A0A167LCB4"/>
<name>A0A167LCB4_CORFA</name>
<dbReference type="GO" id="GO:0000976">
    <property type="term" value="F:transcription cis-regulatory region binding"/>
    <property type="evidence" value="ECO:0007669"/>
    <property type="project" value="TreeGrafter"/>
</dbReference>
<evidence type="ECO:0000256" key="1">
    <source>
        <dbReference type="ARBA" id="ARBA00023242"/>
    </source>
</evidence>
<dbReference type="OrthoDB" id="4475584at2759"/>
<dbReference type="EMBL" id="AZHB01000043">
    <property type="protein sequence ID" value="OAA52916.1"/>
    <property type="molecule type" value="Genomic_DNA"/>
</dbReference>
<keyword evidence="5" id="KW-1185">Reference proteome</keyword>
<accession>A0A167LCB4</accession>
<keyword evidence="1" id="KW-0539">Nucleus</keyword>
<dbReference type="PANTHER" id="PTHR37534:SF4">
    <property type="entry name" value="ZN(II)2CYS6 TRANSCRIPTION FACTOR (EUROFUNG)"/>
    <property type="match status" value="1"/>
</dbReference>
<proteinExistence type="predicted"/>
<dbReference type="Proteomes" id="UP000076744">
    <property type="component" value="Unassembled WGS sequence"/>
</dbReference>
<dbReference type="SMART" id="SM00066">
    <property type="entry name" value="GAL4"/>
    <property type="match status" value="1"/>
</dbReference>
<feature type="domain" description="Zn(2)-C6 fungal-type" evidence="3">
    <location>
        <begin position="12"/>
        <end position="50"/>
    </location>
</feature>
<dbReference type="RefSeq" id="XP_018700005.1">
    <property type="nucleotide sequence ID" value="XM_018852797.1"/>
</dbReference>
<feature type="region of interest" description="Disordered" evidence="2">
    <location>
        <begin position="86"/>
        <end position="123"/>
    </location>
</feature>
<evidence type="ECO:0000313" key="4">
    <source>
        <dbReference type="EMBL" id="OAA52916.1"/>
    </source>
</evidence>
<dbReference type="GO" id="GO:0005634">
    <property type="term" value="C:nucleus"/>
    <property type="evidence" value="ECO:0007669"/>
    <property type="project" value="TreeGrafter"/>
</dbReference>
<dbReference type="InterPro" id="IPR001138">
    <property type="entry name" value="Zn2Cys6_DnaBD"/>
</dbReference>
<sequence length="509" mass="56667">MPVTRNTPLEKRRVKTGCVACRDEKKPQCSNCESRRVSCKYANAADRPSGTYAEIKAWASSLLKILQHSLTPFFCQFINEKSPTIEPVAGSEDRGVASTLQPPRSGVSWQQPPPRTTARHQAPPSSWEAYFDTDLTEFSQRDIALLRQFRYRTAPWLEAGDPDSRFAVAALQMGQRHELIQTLIIELAASHLLRHSKSAPLHDARVGLPELAPDLRLVADTLISLTETLCAGPLAWKQFRLPHSAPSHIKEPLQTLVCQQSRIDLAASILTLAPPATSPDFYLLQHYDKSQKKTATFTAYNWALHHLTACLHFVFHVSAGSPAAAQSPRTPEQISISGAPTDWHTLWLRIQTWYDTRPVEIKSLVDVGSIEMGHIDPANAASFPIHLYSSAMAVQTAVFYHITALLLLQNKPRLAGIPGRRQHLTSPNWHARAIAGVATSNDYAEQWDPIVIASLMYVARNMTHFAQQHAVLECLRTVTSQTGIMLDEEAKQLRAQWATANLVESPLSR</sequence>
<feature type="compositionally biased region" description="Polar residues" evidence="2">
    <location>
        <begin position="98"/>
        <end position="110"/>
    </location>
</feature>